<dbReference type="RefSeq" id="WP_233051125.1">
    <property type="nucleotide sequence ID" value="NZ_JAIMJA010000001.1"/>
</dbReference>
<protein>
    <submittedName>
        <fullName evidence="1">Uncharacterized protein</fullName>
    </submittedName>
</protein>
<keyword evidence="2" id="KW-1185">Reference proteome</keyword>
<accession>A0ABS8W6Z5</accession>
<evidence type="ECO:0000313" key="1">
    <source>
        <dbReference type="EMBL" id="MCE2593523.1"/>
    </source>
</evidence>
<proteinExistence type="predicted"/>
<reference evidence="1 2" key="1">
    <citation type="journal article" date="2022" name="Environ. Microbiol. Rep.">
        <title>Eco-phylogenetic analyses reveal divergent evolution of vitamin B12 metabolism in the marine bacterial family 'Psychromonadaceae'.</title>
        <authorList>
            <person name="Jin X."/>
            <person name="Yang Y."/>
            <person name="Cao H."/>
            <person name="Gao B."/>
            <person name="Zhao Z."/>
        </authorList>
    </citation>
    <scope>NUCLEOTIDE SEQUENCE [LARGE SCALE GENOMIC DNA]</scope>
    <source>
        <strain evidence="1 2">MKS20</strain>
    </source>
</reference>
<dbReference type="NCBIfam" id="NF045477">
    <property type="entry name" value="LPO_1073_dom"/>
    <property type="match status" value="1"/>
</dbReference>
<organism evidence="1 2">
    <name type="scientific">Motilimonas cestriensis</name>
    <dbReference type="NCBI Taxonomy" id="2742685"/>
    <lineage>
        <taxon>Bacteria</taxon>
        <taxon>Pseudomonadati</taxon>
        <taxon>Pseudomonadota</taxon>
        <taxon>Gammaproteobacteria</taxon>
        <taxon>Alteromonadales</taxon>
        <taxon>Alteromonadales genera incertae sedis</taxon>
        <taxon>Motilimonas</taxon>
    </lineage>
</organism>
<sequence length="271" mass="29962">MNQKATVKDNSTSIQVAGDMAVGLTFESCERLFNLLLHENFPKLEAAAAQKAQENVNTLVSSTYQKLEARLEQIEVSKLAEPDVQSTFNSAVQGAAKKGEKIDINLLSELLQARLEKENDDYVDNCVESAVEIIPKLTHELLSVLPIVHFIQSLSISNEAALDHVFIELNKHYLSQCKNISIAKLKTIASSGAGNYINIMGGNTLQDSFNKKYPVLQSEGVKSKFPNVCSFLEEYDKLSLHQLTLTTAGQVIATKMLEKVFGRMPIKDCVQ</sequence>
<comment type="caution">
    <text evidence="1">The sequence shown here is derived from an EMBL/GenBank/DDBJ whole genome shotgun (WGS) entry which is preliminary data.</text>
</comment>
<dbReference type="InterPro" id="IPR053773">
    <property type="entry name" value="Vpar_1526-like"/>
</dbReference>
<name>A0ABS8W6Z5_9GAMM</name>
<evidence type="ECO:0000313" key="2">
    <source>
        <dbReference type="Proteomes" id="UP001201273"/>
    </source>
</evidence>
<dbReference type="EMBL" id="JAIMJA010000001">
    <property type="protein sequence ID" value="MCE2593523.1"/>
    <property type="molecule type" value="Genomic_DNA"/>
</dbReference>
<dbReference type="Proteomes" id="UP001201273">
    <property type="component" value="Unassembled WGS sequence"/>
</dbReference>
<gene>
    <name evidence="1" type="ORF">K6Y31_01665</name>
</gene>